<gene>
    <name evidence="1" type="ORF">FA95DRAFT_1552073</name>
</gene>
<keyword evidence="1" id="KW-0378">Hydrolase</keyword>
<dbReference type="Proteomes" id="UP000814033">
    <property type="component" value="Unassembled WGS sequence"/>
</dbReference>
<proteinExistence type="predicted"/>
<keyword evidence="2" id="KW-1185">Reference proteome</keyword>
<name>A0ACB8SBJ0_9AGAM</name>
<organism evidence="1 2">
    <name type="scientific">Auriscalpium vulgare</name>
    <dbReference type="NCBI Taxonomy" id="40419"/>
    <lineage>
        <taxon>Eukaryota</taxon>
        <taxon>Fungi</taxon>
        <taxon>Dikarya</taxon>
        <taxon>Basidiomycota</taxon>
        <taxon>Agaricomycotina</taxon>
        <taxon>Agaricomycetes</taxon>
        <taxon>Russulales</taxon>
        <taxon>Auriscalpiaceae</taxon>
        <taxon>Auriscalpium</taxon>
    </lineage>
</organism>
<protein>
    <submittedName>
        <fullName evidence="1">Glycoside hydrolase family 2 protein</fullName>
    </submittedName>
</protein>
<dbReference type="EMBL" id="MU275839">
    <property type="protein sequence ID" value="KAI0053587.1"/>
    <property type="molecule type" value="Genomic_DNA"/>
</dbReference>
<sequence>MSVQSVLRPLSQDWSFTQVGGGQGTKQEEWLPVSSFPTTVHVELLSLKKIPDPFVGLNEWNVQWIGEAEWAFKTSFSVTEQEAAAPNVDLVFDGLDTFATVTLNGSKILETDNQFVVYRASAKQHLKVGANELSITFPSAFLKGRELEKEHGKLALWNGDSSRLHVRKAQYNYGWDWGPVLMTVGPWRPISLHIYQTRITDFRVSSIVDANLEIDLTASVTLSSDVSSTADIALKHQSGSVVLSKKFSLDKGSAKAKLDVKKGDVELWYPVGHGKQPIYEVVITVSDEQGNVLDSKVEKIGFRRAIVVEDELVDQAGRTFLFEINNARTFIGGSCWIPADSFITTISAERYREWLQLLVDGNQNMIRVWGGGIYEQDVFYDLCDELGILVWQDFAFGCGQYPAYDSFLDTVKVEAEQNVQRLRHHPSIVIFTGNNEDYQVAEQTHLELDYNDEKSDFRKTNFPARHIYERVLPAIVEEHSDIHYHRSSPYSGYGKPTTDQEHGDIHQWNVWHGSQEPWHNWDKLAGRFVSEFGMEAYPDIRTVDYWTGGDKAERYPQSRISVNHNKADGFERRLELYLMENFKHAFDMESYVYYTQVMQAETLASAYRLWRRNWRGKGREYTAGALVWQINDCWPVTSWAIIDYFLRPKPSYFTIARELRPLTVGMTRKEKKVFADEHTAAHFTITSALEIWGTNSTYEEKHATLQVTSFDLEKPGWQDQWEKKIVLAPNSSTELWKGEVPGQPVRTTTSEVPKDIVVSARLLGEDGAVLSRYSNWPEPFKYIHFPAVEDLGFKIATLGDGESVELSTLRPIKGVVLDAEGDFVKWSDQAIDLVPGDPQVIKAVGLKGRAVKARFLGDGSA</sequence>
<accession>A0ACB8SBJ0</accession>
<reference evidence="1" key="2">
    <citation type="journal article" date="2022" name="New Phytol.">
        <title>Evolutionary transition to the ectomycorrhizal habit in the genomes of a hyperdiverse lineage of mushroom-forming fungi.</title>
        <authorList>
            <person name="Looney B."/>
            <person name="Miyauchi S."/>
            <person name="Morin E."/>
            <person name="Drula E."/>
            <person name="Courty P.E."/>
            <person name="Kohler A."/>
            <person name="Kuo A."/>
            <person name="LaButti K."/>
            <person name="Pangilinan J."/>
            <person name="Lipzen A."/>
            <person name="Riley R."/>
            <person name="Andreopoulos W."/>
            <person name="He G."/>
            <person name="Johnson J."/>
            <person name="Nolan M."/>
            <person name="Tritt A."/>
            <person name="Barry K.W."/>
            <person name="Grigoriev I.V."/>
            <person name="Nagy L.G."/>
            <person name="Hibbett D."/>
            <person name="Henrissat B."/>
            <person name="Matheny P.B."/>
            <person name="Labbe J."/>
            <person name="Martin F.M."/>
        </authorList>
    </citation>
    <scope>NUCLEOTIDE SEQUENCE</scope>
    <source>
        <strain evidence="1">FP105234-sp</strain>
    </source>
</reference>
<evidence type="ECO:0000313" key="2">
    <source>
        <dbReference type="Proteomes" id="UP000814033"/>
    </source>
</evidence>
<comment type="caution">
    <text evidence="1">The sequence shown here is derived from an EMBL/GenBank/DDBJ whole genome shotgun (WGS) entry which is preliminary data.</text>
</comment>
<evidence type="ECO:0000313" key="1">
    <source>
        <dbReference type="EMBL" id="KAI0053587.1"/>
    </source>
</evidence>
<reference evidence="1" key="1">
    <citation type="submission" date="2021-02" db="EMBL/GenBank/DDBJ databases">
        <authorList>
            <consortium name="DOE Joint Genome Institute"/>
            <person name="Ahrendt S."/>
            <person name="Looney B.P."/>
            <person name="Miyauchi S."/>
            <person name="Morin E."/>
            <person name="Drula E."/>
            <person name="Courty P.E."/>
            <person name="Chicoki N."/>
            <person name="Fauchery L."/>
            <person name="Kohler A."/>
            <person name="Kuo A."/>
            <person name="Labutti K."/>
            <person name="Pangilinan J."/>
            <person name="Lipzen A."/>
            <person name="Riley R."/>
            <person name="Andreopoulos W."/>
            <person name="He G."/>
            <person name="Johnson J."/>
            <person name="Barry K.W."/>
            <person name="Grigoriev I.V."/>
            <person name="Nagy L."/>
            <person name="Hibbett D."/>
            <person name="Henrissat B."/>
            <person name="Matheny P.B."/>
            <person name="Labbe J."/>
            <person name="Martin F."/>
        </authorList>
    </citation>
    <scope>NUCLEOTIDE SEQUENCE</scope>
    <source>
        <strain evidence="1">FP105234-sp</strain>
    </source>
</reference>